<dbReference type="InterPro" id="IPR014710">
    <property type="entry name" value="RmlC-like_jellyroll"/>
</dbReference>
<dbReference type="InterPro" id="IPR001929">
    <property type="entry name" value="Germin"/>
</dbReference>
<feature type="compositionally biased region" description="Low complexity" evidence="6">
    <location>
        <begin position="30"/>
        <end position="51"/>
    </location>
</feature>
<keyword evidence="3" id="KW-0964">Secreted</keyword>
<evidence type="ECO:0000256" key="1">
    <source>
        <dbReference type="ARBA" id="ARBA00004613"/>
    </source>
</evidence>
<gene>
    <name evidence="9" type="ORF">M409DRAFT_17838</name>
</gene>
<keyword evidence="7" id="KW-0732">Signal</keyword>
<protein>
    <recommendedName>
        <fullName evidence="8">Cupin type-1 domain-containing protein</fullName>
    </recommendedName>
</protein>
<dbReference type="GO" id="GO:0030145">
    <property type="term" value="F:manganese ion binding"/>
    <property type="evidence" value="ECO:0007669"/>
    <property type="project" value="InterPro"/>
</dbReference>
<dbReference type="Pfam" id="PF00190">
    <property type="entry name" value="Cupin_1"/>
    <property type="match status" value="1"/>
</dbReference>
<dbReference type="PRINTS" id="PR00325">
    <property type="entry name" value="GERMIN"/>
</dbReference>
<evidence type="ECO:0000256" key="2">
    <source>
        <dbReference type="ARBA" id="ARBA00007456"/>
    </source>
</evidence>
<keyword evidence="10" id="KW-1185">Reference proteome</keyword>
<dbReference type="InterPro" id="IPR011051">
    <property type="entry name" value="RmlC_Cupin_sf"/>
</dbReference>
<feature type="region of interest" description="Disordered" evidence="6">
    <location>
        <begin position="25"/>
        <end position="51"/>
    </location>
</feature>
<dbReference type="GO" id="GO:0005576">
    <property type="term" value="C:extracellular region"/>
    <property type="evidence" value="ECO:0007669"/>
    <property type="project" value="UniProtKB-SubCell"/>
</dbReference>
<keyword evidence="4" id="KW-0479">Metal-binding</keyword>
<dbReference type="AlphaFoldDB" id="A0A6A6CWW1"/>
<evidence type="ECO:0000256" key="7">
    <source>
        <dbReference type="SAM" id="SignalP"/>
    </source>
</evidence>
<accession>A0A6A6CWW1</accession>
<dbReference type="SMART" id="SM00835">
    <property type="entry name" value="Cupin_1"/>
    <property type="match status" value="1"/>
</dbReference>
<evidence type="ECO:0000313" key="9">
    <source>
        <dbReference type="EMBL" id="KAF2171601.1"/>
    </source>
</evidence>
<dbReference type="InterPro" id="IPR006045">
    <property type="entry name" value="Cupin_1"/>
</dbReference>
<feature type="chain" id="PRO_5025455881" description="Cupin type-1 domain-containing protein" evidence="7">
    <location>
        <begin position="19"/>
        <end position="257"/>
    </location>
</feature>
<evidence type="ECO:0000256" key="4">
    <source>
        <dbReference type="ARBA" id="ARBA00022723"/>
    </source>
</evidence>
<keyword evidence="5" id="KW-0464">Manganese</keyword>
<name>A0A6A6CWW1_ZASCE</name>
<sequence>MHYQSYISTLAFAGAALAVPAPWSPPTTPPSSNNDNSYSGSNSNGSSSSTSANNIPLIQALELAPTAVDRIALLSEADFKYDFNNPPSSAITTGKGGHTVRADRKTFPALIGTGVSMTVGFIGPCGFNTPHVHPRSSEINIIVEGRLGTEFIAENGADPKQNTLEKYQMTVFPQGALHTEFNPDCTDAVFVAGFASEDPGVEQAAQTLFSLDPELVKADLGVDAINGQDIEQFRQMIPANVALGVESCLKKCGISKR</sequence>
<evidence type="ECO:0000259" key="8">
    <source>
        <dbReference type="SMART" id="SM00835"/>
    </source>
</evidence>
<comment type="similarity">
    <text evidence="2">Belongs to the germin family.</text>
</comment>
<dbReference type="InterPro" id="IPR019780">
    <property type="entry name" value="Germin_Mn-BS"/>
</dbReference>
<feature type="signal peptide" evidence="7">
    <location>
        <begin position="1"/>
        <end position="18"/>
    </location>
</feature>
<dbReference type="PROSITE" id="PS00725">
    <property type="entry name" value="GERMIN"/>
    <property type="match status" value="1"/>
</dbReference>
<evidence type="ECO:0000256" key="5">
    <source>
        <dbReference type="ARBA" id="ARBA00023211"/>
    </source>
</evidence>
<evidence type="ECO:0000313" key="10">
    <source>
        <dbReference type="Proteomes" id="UP000799537"/>
    </source>
</evidence>
<dbReference type="GeneID" id="54557513"/>
<dbReference type="SUPFAM" id="SSF51182">
    <property type="entry name" value="RmlC-like cupins"/>
    <property type="match status" value="1"/>
</dbReference>
<dbReference type="EMBL" id="ML993582">
    <property type="protein sequence ID" value="KAF2171601.1"/>
    <property type="molecule type" value="Genomic_DNA"/>
</dbReference>
<proteinExistence type="inferred from homology"/>
<evidence type="ECO:0000256" key="6">
    <source>
        <dbReference type="SAM" id="MobiDB-lite"/>
    </source>
</evidence>
<evidence type="ECO:0000256" key="3">
    <source>
        <dbReference type="ARBA" id="ARBA00022525"/>
    </source>
</evidence>
<dbReference type="PANTHER" id="PTHR31238">
    <property type="entry name" value="GERMIN-LIKE PROTEIN SUBFAMILY 3 MEMBER 3"/>
    <property type="match status" value="1"/>
</dbReference>
<feature type="domain" description="Cupin type-1" evidence="8">
    <location>
        <begin position="81"/>
        <end position="231"/>
    </location>
</feature>
<comment type="subcellular location">
    <subcellularLocation>
        <location evidence="1">Secreted</location>
    </subcellularLocation>
</comment>
<dbReference type="Proteomes" id="UP000799537">
    <property type="component" value="Unassembled WGS sequence"/>
</dbReference>
<dbReference type="OrthoDB" id="1921208at2759"/>
<dbReference type="RefSeq" id="XP_033672490.1">
    <property type="nucleotide sequence ID" value="XM_033804241.1"/>
</dbReference>
<dbReference type="Gene3D" id="2.60.120.10">
    <property type="entry name" value="Jelly Rolls"/>
    <property type="match status" value="1"/>
</dbReference>
<reference evidence="9" key="1">
    <citation type="journal article" date="2020" name="Stud. Mycol.">
        <title>101 Dothideomycetes genomes: a test case for predicting lifestyles and emergence of pathogens.</title>
        <authorList>
            <person name="Haridas S."/>
            <person name="Albert R."/>
            <person name="Binder M."/>
            <person name="Bloem J."/>
            <person name="Labutti K."/>
            <person name="Salamov A."/>
            <person name="Andreopoulos B."/>
            <person name="Baker S."/>
            <person name="Barry K."/>
            <person name="Bills G."/>
            <person name="Bluhm B."/>
            <person name="Cannon C."/>
            <person name="Castanera R."/>
            <person name="Culley D."/>
            <person name="Daum C."/>
            <person name="Ezra D."/>
            <person name="Gonzalez J."/>
            <person name="Henrissat B."/>
            <person name="Kuo A."/>
            <person name="Liang C."/>
            <person name="Lipzen A."/>
            <person name="Lutzoni F."/>
            <person name="Magnuson J."/>
            <person name="Mondo S."/>
            <person name="Nolan M."/>
            <person name="Ohm R."/>
            <person name="Pangilinan J."/>
            <person name="Park H.-J."/>
            <person name="Ramirez L."/>
            <person name="Alfaro M."/>
            <person name="Sun H."/>
            <person name="Tritt A."/>
            <person name="Yoshinaga Y."/>
            <person name="Zwiers L.-H."/>
            <person name="Turgeon B."/>
            <person name="Goodwin S."/>
            <person name="Spatafora J."/>
            <person name="Crous P."/>
            <person name="Grigoriev I."/>
        </authorList>
    </citation>
    <scope>NUCLEOTIDE SEQUENCE</scope>
    <source>
        <strain evidence="9">ATCC 36951</strain>
    </source>
</reference>
<dbReference type="CDD" id="cd02241">
    <property type="entry name" value="cupin_OxOx"/>
    <property type="match status" value="1"/>
</dbReference>
<organism evidence="9 10">
    <name type="scientific">Zasmidium cellare ATCC 36951</name>
    <dbReference type="NCBI Taxonomy" id="1080233"/>
    <lineage>
        <taxon>Eukaryota</taxon>
        <taxon>Fungi</taxon>
        <taxon>Dikarya</taxon>
        <taxon>Ascomycota</taxon>
        <taxon>Pezizomycotina</taxon>
        <taxon>Dothideomycetes</taxon>
        <taxon>Dothideomycetidae</taxon>
        <taxon>Mycosphaerellales</taxon>
        <taxon>Mycosphaerellaceae</taxon>
        <taxon>Zasmidium</taxon>
    </lineage>
</organism>